<proteinExistence type="predicted"/>
<dbReference type="EMBL" id="PQGD01000002">
    <property type="protein sequence ID" value="POP50534.1"/>
    <property type="molecule type" value="Genomic_DNA"/>
</dbReference>
<evidence type="ECO:0000313" key="4">
    <source>
        <dbReference type="Proteomes" id="UP000237073"/>
    </source>
</evidence>
<dbReference type="Proteomes" id="UP000247005">
    <property type="component" value="Unassembled WGS sequence"/>
</dbReference>
<protein>
    <submittedName>
        <fullName evidence="3">Uncharacterized protein</fullName>
    </submittedName>
</protein>
<gene>
    <name evidence="3" type="ORF">CHU32_03675</name>
    <name evidence="2" type="ORF">CHU33_19960</name>
</gene>
<comment type="caution">
    <text evidence="3">The sequence shown here is derived from an EMBL/GenBank/DDBJ whole genome shotgun (WGS) entry which is preliminary data.</text>
</comment>
<accession>A0A2P5GVF8</accession>
<dbReference type="RefSeq" id="WP_103677816.1">
    <property type="nucleotide sequence ID" value="NZ_PQGD01000002.1"/>
</dbReference>
<evidence type="ECO:0000313" key="5">
    <source>
        <dbReference type="Proteomes" id="UP000247005"/>
    </source>
</evidence>
<evidence type="ECO:0000313" key="2">
    <source>
        <dbReference type="EMBL" id="POP42346.1"/>
    </source>
</evidence>
<feature type="transmembrane region" description="Helical" evidence="1">
    <location>
        <begin position="31"/>
        <end position="49"/>
    </location>
</feature>
<sequence length="136" mass="14984">MNVMKKKDFNSLPEEEKQAFLKGGGKVKDPIMGKIFCFVAFLTIFGGIARCSTEESKKEEPRPWDAAESACLSIARQKDTSLLDLSVASSKSLKKGGYKITVRVEQEKSSADLGVICYTKEDGTITKSEVVLLKKK</sequence>
<organism evidence="3 5">
    <name type="scientific">Superficieibacter electus</name>
    <dbReference type="NCBI Taxonomy" id="2022662"/>
    <lineage>
        <taxon>Bacteria</taxon>
        <taxon>Pseudomonadati</taxon>
        <taxon>Pseudomonadota</taxon>
        <taxon>Gammaproteobacteria</taxon>
        <taxon>Enterobacterales</taxon>
        <taxon>Enterobacteriaceae</taxon>
        <taxon>Superficieibacter</taxon>
    </lineage>
</organism>
<keyword evidence="1" id="KW-0472">Membrane</keyword>
<evidence type="ECO:0000256" key="1">
    <source>
        <dbReference type="SAM" id="Phobius"/>
    </source>
</evidence>
<keyword evidence="1" id="KW-1133">Transmembrane helix</keyword>
<name>A0A2P5GVF8_9ENTR</name>
<evidence type="ECO:0000313" key="3">
    <source>
        <dbReference type="EMBL" id="POP50534.1"/>
    </source>
</evidence>
<dbReference type="AlphaFoldDB" id="A0A2P5GVF8"/>
<keyword evidence="4" id="KW-1185">Reference proteome</keyword>
<dbReference type="Proteomes" id="UP000237073">
    <property type="component" value="Unassembled WGS sequence"/>
</dbReference>
<keyword evidence="1" id="KW-0812">Transmembrane</keyword>
<reference evidence="4 5" key="1">
    <citation type="submission" date="2018-01" db="EMBL/GenBank/DDBJ databases">
        <title>Superficieibacter electus gen. nov., sp. nov., an extended-spectrum beta-lactamase possessing member of the Enterobacteriaceae family, isolated from intensive care unit surfaces.</title>
        <authorList>
            <person name="Potter R.F."/>
            <person name="D'Souza A.W."/>
        </authorList>
    </citation>
    <scope>NUCLEOTIDE SEQUENCE [LARGE SCALE GENOMIC DNA]</scope>
    <source>
        <strain evidence="3 5">BP-1</strain>
        <strain evidence="2 4">BP-2</strain>
    </source>
</reference>
<dbReference type="EMBL" id="PQGE01000020">
    <property type="protein sequence ID" value="POP42346.1"/>
    <property type="molecule type" value="Genomic_DNA"/>
</dbReference>